<comment type="caution">
    <text evidence="3">The sequence shown here is derived from an EMBL/GenBank/DDBJ whole genome shotgun (WGS) entry which is preliminary data.</text>
</comment>
<dbReference type="EMBL" id="QGGG01000001">
    <property type="protein sequence ID" value="PWJ86194.1"/>
    <property type="molecule type" value="Genomic_DNA"/>
</dbReference>
<dbReference type="InterPro" id="IPR050237">
    <property type="entry name" value="ATP-dep_AMP-bd_enzyme"/>
</dbReference>
<dbReference type="Gene3D" id="3.40.50.12780">
    <property type="entry name" value="N-terminal domain of ligase-like"/>
    <property type="match status" value="1"/>
</dbReference>
<dbReference type="STRING" id="1192868.GCA_000304395_04350"/>
<dbReference type="Proteomes" id="UP000245396">
    <property type="component" value="Unassembled WGS sequence"/>
</dbReference>
<dbReference type="PANTHER" id="PTHR43767">
    <property type="entry name" value="LONG-CHAIN-FATTY-ACID--COA LIGASE"/>
    <property type="match status" value="1"/>
</dbReference>
<evidence type="ECO:0000259" key="2">
    <source>
        <dbReference type="Pfam" id="PF13193"/>
    </source>
</evidence>
<sequence length="508" mass="53610">MRVETFLERTAAAAPGRIAIVAAEERLAYADLDARSSRLASSLIAHGVKHGDRVVVFMDNIPETAIAIFAILKAGAIFCPVNPQLKAGGLAFVIGDCRPSAVLTQAKFLALCAQACAEMPSPPLIVAAQAAGPLPAQVLSFEECIAGDVAPPPETGGDGDLAMIIYTSGSTGRPKGVMMTHASMDAASGAIATYLENDAGDVVLCALPLSFTYGLYQLLVAVRVGATLVLEKNFAFPHAVLEKARAEGVTGLPLVPTIAAMLLSMRDIEPLPRLRYITNAAAPLPPVHVEALRQRFAGTKVYPMYGLSECARATFLPPEELDRRPGSVGKAIPGTEAVVIDEHGHPVPPETVGELVVRGPHLMRGYWENPQATAEALCPDPASGQPQLHTGDLFRADADGFLYFVGRKDDMLKIRGEKVAPRQVEAAIVSCPGVVEAVVIGQPDAILGLSLHTAVVASDPALTAREIIRHCAGLLPDFMVPKSVEFRSELPKTASGKIIRRLAAEAGE</sequence>
<dbReference type="PANTHER" id="PTHR43767:SF1">
    <property type="entry name" value="NONRIBOSOMAL PEPTIDE SYNTHASE PES1 (EUROFUNG)-RELATED"/>
    <property type="match status" value="1"/>
</dbReference>
<dbReference type="Pfam" id="PF13193">
    <property type="entry name" value="AMP-binding_C"/>
    <property type="match status" value="1"/>
</dbReference>
<organism evidence="3 4">
    <name type="scientific">Pseudaminobacter salicylatoxidans</name>
    <dbReference type="NCBI Taxonomy" id="93369"/>
    <lineage>
        <taxon>Bacteria</taxon>
        <taxon>Pseudomonadati</taxon>
        <taxon>Pseudomonadota</taxon>
        <taxon>Alphaproteobacteria</taxon>
        <taxon>Hyphomicrobiales</taxon>
        <taxon>Phyllobacteriaceae</taxon>
        <taxon>Pseudaminobacter</taxon>
    </lineage>
</organism>
<evidence type="ECO:0000259" key="1">
    <source>
        <dbReference type="Pfam" id="PF00501"/>
    </source>
</evidence>
<evidence type="ECO:0000313" key="4">
    <source>
        <dbReference type="Proteomes" id="UP000245396"/>
    </source>
</evidence>
<dbReference type="InterPro" id="IPR020459">
    <property type="entry name" value="AMP-binding"/>
</dbReference>
<gene>
    <name evidence="3" type="ORF">C7441_10173</name>
</gene>
<name>A0A316CVS6_PSESE</name>
<dbReference type="Pfam" id="PF00501">
    <property type="entry name" value="AMP-binding"/>
    <property type="match status" value="1"/>
</dbReference>
<dbReference type="AlphaFoldDB" id="A0A316CVS6"/>
<feature type="domain" description="AMP-binding enzyme C-terminal" evidence="2">
    <location>
        <begin position="423"/>
        <end position="497"/>
    </location>
</feature>
<feature type="domain" description="AMP-dependent synthetase/ligase" evidence="1">
    <location>
        <begin position="7"/>
        <end position="367"/>
    </location>
</feature>
<dbReference type="GO" id="GO:0016878">
    <property type="term" value="F:acid-thiol ligase activity"/>
    <property type="evidence" value="ECO:0007669"/>
    <property type="project" value="UniProtKB-ARBA"/>
</dbReference>
<dbReference type="InterPro" id="IPR025110">
    <property type="entry name" value="AMP-bd_C"/>
</dbReference>
<protein>
    <submittedName>
        <fullName evidence="3">Amino acid adenylation domain-containing protein</fullName>
    </submittedName>
</protein>
<dbReference type="OrthoDB" id="9803968at2"/>
<dbReference type="SUPFAM" id="SSF56801">
    <property type="entry name" value="Acetyl-CoA synthetase-like"/>
    <property type="match status" value="1"/>
</dbReference>
<dbReference type="InterPro" id="IPR045851">
    <property type="entry name" value="AMP-bd_C_sf"/>
</dbReference>
<proteinExistence type="predicted"/>
<reference evidence="3 4" key="1">
    <citation type="submission" date="2018-05" db="EMBL/GenBank/DDBJ databases">
        <title>Genomic Encyclopedia of Type Strains, Phase IV (KMG-IV): sequencing the most valuable type-strain genomes for metagenomic binning, comparative biology and taxonomic classification.</title>
        <authorList>
            <person name="Goeker M."/>
        </authorList>
    </citation>
    <scope>NUCLEOTIDE SEQUENCE [LARGE SCALE GENOMIC DNA]</scope>
    <source>
        <strain evidence="3 4">DSM 6986</strain>
    </source>
</reference>
<evidence type="ECO:0000313" key="3">
    <source>
        <dbReference type="EMBL" id="PWJ86194.1"/>
    </source>
</evidence>
<dbReference type="Gene3D" id="3.30.300.30">
    <property type="match status" value="1"/>
</dbReference>
<dbReference type="InterPro" id="IPR020845">
    <property type="entry name" value="AMP-binding_CS"/>
</dbReference>
<dbReference type="InterPro" id="IPR000873">
    <property type="entry name" value="AMP-dep_synth/lig_dom"/>
</dbReference>
<accession>A0A316CVS6</accession>
<dbReference type="PRINTS" id="PR00154">
    <property type="entry name" value="AMPBINDING"/>
</dbReference>
<keyword evidence="4" id="KW-1185">Reference proteome</keyword>
<dbReference type="InterPro" id="IPR042099">
    <property type="entry name" value="ANL_N_sf"/>
</dbReference>
<dbReference type="RefSeq" id="WP_109611224.1">
    <property type="nucleotide sequence ID" value="NZ_QGGG01000001.1"/>
</dbReference>
<dbReference type="PROSITE" id="PS00455">
    <property type="entry name" value="AMP_BINDING"/>
    <property type="match status" value="1"/>
</dbReference>